<dbReference type="Pfam" id="PF19055">
    <property type="entry name" value="ABC2_membrane_7"/>
    <property type="match status" value="1"/>
</dbReference>
<dbReference type="EMBL" id="JAJAGQ010000004">
    <property type="protein sequence ID" value="KAJ8566054.1"/>
    <property type="molecule type" value="Genomic_DNA"/>
</dbReference>
<evidence type="ECO:0000313" key="10">
    <source>
        <dbReference type="Proteomes" id="UP001152561"/>
    </source>
</evidence>
<evidence type="ECO:0000256" key="1">
    <source>
        <dbReference type="ARBA" id="ARBA00004141"/>
    </source>
</evidence>
<dbReference type="Gene3D" id="3.40.50.300">
    <property type="entry name" value="P-loop containing nucleotide triphosphate hydrolases"/>
    <property type="match status" value="1"/>
</dbReference>
<keyword evidence="3 6" id="KW-0812">Transmembrane</keyword>
<organism evidence="9 10">
    <name type="scientific">Anisodus acutangulus</name>
    <dbReference type="NCBI Taxonomy" id="402998"/>
    <lineage>
        <taxon>Eukaryota</taxon>
        <taxon>Viridiplantae</taxon>
        <taxon>Streptophyta</taxon>
        <taxon>Embryophyta</taxon>
        <taxon>Tracheophyta</taxon>
        <taxon>Spermatophyta</taxon>
        <taxon>Magnoliopsida</taxon>
        <taxon>eudicotyledons</taxon>
        <taxon>Gunneridae</taxon>
        <taxon>Pentapetalae</taxon>
        <taxon>asterids</taxon>
        <taxon>lamiids</taxon>
        <taxon>Solanales</taxon>
        <taxon>Solanaceae</taxon>
        <taxon>Solanoideae</taxon>
        <taxon>Hyoscyameae</taxon>
        <taxon>Anisodus</taxon>
    </lineage>
</organism>
<dbReference type="Pfam" id="PF01061">
    <property type="entry name" value="ABC2_membrane"/>
    <property type="match status" value="1"/>
</dbReference>
<proteinExistence type="predicted"/>
<reference evidence="10" key="1">
    <citation type="journal article" date="2023" name="Proc. Natl. Acad. Sci. U.S.A.">
        <title>Genomic and structural basis for evolution of tropane alkaloid biosynthesis.</title>
        <authorList>
            <person name="Wanga Y.-J."/>
            <person name="Taina T."/>
            <person name="Yua J.-Y."/>
            <person name="Lia J."/>
            <person name="Xua B."/>
            <person name="Chenc J."/>
            <person name="D'Auriad J.C."/>
            <person name="Huanga J.-P."/>
            <person name="Huanga S.-X."/>
        </authorList>
    </citation>
    <scope>NUCLEOTIDE SEQUENCE [LARGE SCALE GENOMIC DNA]</scope>
    <source>
        <strain evidence="10">cv. KIB-2019</strain>
    </source>
</reference>
<dbReference type="OrthoDB" id="1300377at2759"/>
<dbReference type="InterPro" id="IPR027417">
    <property type="entry name" value="P-loop_NTPase"/>
</dbReference>
<feature type="transmembrane region" description="Helical" evidence="6">
    <location>
        <begin position="171"/>
        <end position="196"/>
    </location>
</feature>
<keyword evidence="2" id="KW-0813">Transport</keyword>
<keyword evidence="5 6" id="KW-0472">Membrane</keyword>
<dbReference type="AlphaFoldDB" id="A0A9Q1MQT5"/>
<comment type="subcellular location">
    <subcellularLocation>
        <location evidence="1">Membrane</location>
        <topology evidence="1">Multi-pass membrane protein</topology>
    </subcellularLocation>
</comment>
<keyword evidence="4 6" id="KW-1133">Transmembrane helix</keyword>
<comment type="caution">
    <text evidence="9">The sequence shown here is derived from an EMBL/GenBank/DDBJ whole genome shotgun (WGS) entry which is preliminary data.</text>
</comment>
<evidence type="ECO:0000256" key="4">
    <source>
        <dbReference type="ARBA" id="ARBA00022989"/>
    </source>
</evidence>
<evidence type="ECO:0000256" key="5">
    <source>
        <dbReference type="ARBA" id="ARBA00023136"/>
    </source>
</evidence>
<dbReference type="Proteomes" id="UP001152561">
    <property type="component" value="Unassembled WGS sequence"/>
</dbReference>
<dbReference type="InterPro" id="IPR013525">
    <property type="entry name" value="ABC2_TM"/>
</dbReference>
<dbReference type="GO" id="GO:0005886">
    <property type="term" value="C:plasma membrane"/>
    <property type="evidence" value="ECO:0007669"/>
    <property type="project" value="UniProtKB-ARBA"/>
</dbReference>
<evidence type="ECO:0000259" key="8">
    <source>
        <dbReference type="Pfam" id="PF19055"/>
    </source>
</evidence>
<feature type="domain" description="ABC transporter family G" evidence="8">
    <location>
        <begin position="52"/>
        <end position="104"/>
    </location>
</feature>
<dbReference type="InterPro" id="IPR043926">
    <property type="entry name" value="ABCG_dom"/>
</dbReference>
<accession>A0A9Q1MQT5</accession>
<dbReference type="PANTHER" id="PTHR19241">
    <property type="entry name" value="ATP-BINDING CASSETTE TRANSPORTER"/>
    <property type="match status" value="1"/>
</dbReference>
<gene>
    <name evidence="9" type="ORF">K7X08_030531</name>
</gene>
<feature type="domain" description="ABC-2 type transporter transmembrane" evidence="7">
    <location>
        <begin position="136"/>
        <end position="203"/>
    </location>
</feature>
<feature type="transmembrane region" description="Helical" evidence="6">
    <location>
        <begin position="145"/>
        <end position="165"/>
    </location>
</feature>
<evidence type="ECO:0000313" key="9">
    <source>
        <dbReference type="EMBL" id="KAJ8566054.1"/>
    </source>
</evidence>
<sequence length="253" mass="29469">MLVERTRREKAANIKPDPDIDIYMKASVTKGQEANVVTDYVLKGTAVISLLQPAPETYNLLDDIILLSDGYIVYQGPREAVFDFFESMGFKCPKRKGVADFLQEVTSKNYQQQYWAKKDEPYRLVPSKEFSEAYKSFHTVIEIPYVFVQAAVYGIIVYAMIGFEWTASKFFWYFFIMYFTLLYFTFYGMMTVAVTLNQNVASIRPSSMQYGISSQDLSFHGLKDKRVHLRRTYEKEEDTELLCTVHYLKIVFL</sequence>
<name>A0A9Q1MQT5_9SOLA</name>
<evidence type="ECO:0000259" key="7">
    <source>
        <dbReference type="Pfam" id="PF01061"/>
    </source>
</evidence>
<keyword evidence="10" id="KW-1185">Reference proteome</keyword>
<protein>
    <submittedName>
        <fullName evidence="9">Uncharacterized protein</fullName>
    </submittedName>
</protein>
<dbReference type="GO" id="GO:0140359">
    <property type="term" value="F:ABC-type transporter activity"/>
    <property type="evidence" value="ECO:0007669"/>
    <property type="project" value="InterPro"/>
</dbReference>
<evidence type="ECO:0000256" key="6">
    <source>
        <dbReference type="SAM" id="Phobius"/>
    </source>
</evidence>
<evidence type="ECO:0000256" key="2">
    <source>
        <dbReference type="ARBA" id="ARBA00022448"/>
    </source>
</evidence>
<evidence type="ECO:0000256" key="3">
    <source>
        <dbReference type="ARBA" id="ARBA00022692"/>
    </source>
</evidence>